<sequence length="136" mass="14559">MKKKLSIAATGTALLATLAFAPIASANSQTNQQGNSPATSQVTPAQQAAPATDFSDQDIKTYVAAAEKVNEITNEYRPKVQSAPSEADQQVLIQQADQDMVRAIRAEGISVDKFLQINQAVQVDQSLANRVTQMIN</sequence>
<proteinExistence type="predicted"/>
<dbReference type="RefSeq" id="WP_108621062.1">
    <property type="nucleotide sequence ID" value="NZ_CP028901.1"/>
</dbReference>
<dbReference type="EMBL" id="CP028901">
    <property type="protein sequence ID" value="AWB33633.1"/>
    <property type="molecule type" value="Genomic_DNA"/>
</dbReference>
<organism evidence="4 5">
    <name type="scientific">Orrella marina</name>
    <dbReference type="NCBI Taxonomy" id="2163011"/>
    <lineage>
        <taxon>Bacteria</taxon>
        <taxon>Pseudomonadati</taxon>
        <taxon>Pseudomonadota</taxon>
        <taxon>Betaproteobacteria</taxon>
        <taxon>Burkholderiales</taxon>
        <taxon>Alcaligenaceae</taxon>
        <taxon>Orrella</taxon>
    </lineage>
</organism>
<protein>
    <recommendedName>
        <fullName evidence="3">DUF4168 domain-containing protein</fullName>
    </recommendedName>
</protein>
<gene>
    <name evidence="4" type="ORF">DBV39_07830</name>
</gene>
<evidence type="ECO:0000259" key="3">
    <source>
        <dbReference type="Pfam" id="PF13767"/>
    </source>
</evidence>
<accession>A0A2R4XIQ3</accession>
<feature type="domain" description="DUF4168" evidence="3">
    <location>
        <begin position="55"/>
        <end position="131"/>
    </location>
</feature>
<feature type="region of interest" description="Disordered" evidence="1">
    <location>
        <begin position="27"/>
        <end position="54"/>
    </location>
</feature>
<dbReference type="InterPro" id="IPR025433">
    <property type="entry name" value="DUF4168"/>
</dbReference>
<feature type="compositionally biased region" description="Polar residues" evidence="1">
    <location>
        <begin position="27"/>
        <end position="36"/>
    </location>
</feature>
<evidence type="ECO:0000313" key="5">
    <source>
        <dbReference type="Proteomes" id="UP000244571"/>
    </source>
</evidence>
<feature type="compositionally biased region" description="Low complexity" evidence="1">
    <location>
        <begin position="37"/>
        <end position="52"/>
    </location>
</feature>
<keyword evidence="5" id="KW-1185">Reference proteome</keyword>
<evidence type="ECO:0000256" key="2">
    <source>
        <dbReference type="SAM" id="SignalP"/>
    </source>
</evidence>
<name>A0A2R4XIQ3_9BURK</name>
<evidence type="ECO:0000313" key="4">
    <source>
        <dbReference type="EMBL" id="AWB33633.1"/>
    </source>
</evidence>
<evidence type="ECO:0000256" key="1">
    <source>
        <dbReference type="SAM" id="MobiDB-lite"/>
    </source>
</evidence>
<feature type="chain" id="PRO_5015308004" description="DUF4168 domain-containing protein" evidence="2">
    <location>
        <begin position="27"/>
        <end position="136"/>
    </location>
</feature>
<keyword evidence="2" id="KW-0732">Signal</keyword>
<dbReference type="Pfam" id="PF13767">
    <property type="entry name" value="DUF4168"/>
    <property type="match status" value="1"/>
</dbReference>
<feature type="signal peptide" evidence="2">
    <location>
        <begin position="1"/>
        <end position="26"/>
    </location>
</feature>
<dbReference type="OrthoDB" id="6900175at2"/>
<dbReference type="KEGG" id="boz:DBV39_07830"/>
<reference evidence="4 5" key="1">
    <citation type="submission" date="2018-04" db="EMBL/GenBank/DDBJ databases">
        <title>Bordetella sp. HZ20 isolated from seawater.</title>
        <authorList>
            <person name="Sun C."/>
        </authorList>
    </citation>
    <scope>NUCLEOTIDE SEQUENCE [LARGE SCALE GENOMIC DNA]</scope>
    <source>
        <strain evidence="4 5">HZ20</strain>
    </source>
</reference>
<dbReference type="AlphaFoldDB" id="A0A2R4XIQ3"/>
<dbReference type="Proteomes" id="UP000244571">
    <property type="component" value="Chromosome"/>
</dbReference>